<protein>
    <submittedName>
        <fullName evidence="10">Choline/carnitine/betaine transport</fullName>
    </submittedName>
</protein>
<keyword evidence="3" id="KW-0813">Transport</keyword>
<reference evidence="10 11" key="1">
    <citation type="submission" date="2020-07" db="EMBL/GenBank/DDBJ databases">
        <title>Sequencing the genomes of 1000 actinobacteria strains.</title>
        <authorList>
            <person name="Klenk H.-P."/>
        </authorList>
    </citation>
    <scope>NUCLEOTIDE SEQUENCE [LARGE SCALE GENOMIC DNA]</scope>
    <source>
        <strain evidence="10 11">DSM 15664</strain>
    </source>
</reference>
<evidence type="ECO:0000256" key="1">
    <source>
        <dbReference type="ARBA" id="ARBA00004651"/>
    </source>
</evidence>
<evidence type="ECO:0000256" key="2">
    <source>
        <dbReference type="ARBA" id="ARBA00005658"/>
    </source>
</evidence>
<evidence type="ECO:0000313" key="11">
    <source>
        <dbReference type="Proteomes" id="UP000560069"/>
    </source>
</evidence>
<dbReference type="GO" id="GO:0005886">
    <property type="term" value="C:plasma membrane"/>
    <property type="evidence" value="ECO:0007669"/>
    <property type="project" value="UniProtKB-SubCell"/>
</dbReference>
<feature type="region of interest" description="Disordered" evidence="8">
    <location>
        <begin position="632"/>
        <end position="681"/>
    </location>
</feature>
<feature type="transmembrane region" description="Helical" evidence="9">
    <location>
        <begin position="319"/>
        <end position="342"/>
    </location>
</feature>
<dbReference type="Proteomes" id="UP000560069">
    <property type="component" value="Unassembled WGS sequence"/>
</dbReference>
<sequence>MSEEEPRTRSQRLGAETRRVSRQAGQALGQLNPISRSSYPHDIHPALVPGIGIDEQRRRYSIDWLIFAITGVLTVAFVIWGITSPESVGTVSGRAYGWTMEHAGWLFNALAIVVLVFLLILAFTRYGKIPLGKDGEKPEYSTFAWIAMLFAAGIGIGVLFWGPAEPLTYFHNVPAPLDHAPESEQALHSAMAQTYFHWGLHAWGIYALVGGAVAYAAYRRGRVPLMSAIFEKLFGKKHSEGFAGQMIDMFAIIATLFGTAAALGIAVMQIGQGVVIVSGASELTNAMMIGIIAVLSACFVVSAVSGISRGIRYLSSLNIVLTIGVIALFFFAGPTLFLLNLLPSSLMEYFGTMFEMMGRSASWGQDTLDFQSTWTVYYWAWWISWSPFVGIFIARVSRGRTIRQFILGVILVPSSLLFVAYGVMGGTSMWLSREGQGDVSPDLSAPEVLFAVIDALPFLQWLPIVVVLILSIFFITSADSASVVMGILTTRGDQDPNKIVVVFWGLVMAGVATVMLLLGDGIALEGLQSLVIVTALPFALVLILIMIAWSRELATDPHALRERYADLAMSNAVLDGVQRYGDDFAIEVVPTHPGEGAGAEVDSEHDDYTEWYQRTDEDGTPVGYDFATGEWADGWDPETGEIGTVVAENGSATGGAENGSARPGDKPARGPDPEPGQTTSR</sequence>
<feature type="transmembrane region" description="Helical" evidence="9">
    <location>
        <begin position="143"/>
        <end position="162"/>
    </location>
</feature>
<keyword evidence="11" id="KW-1185">Reference proteome</keyword>
<feature type="region of interest" description="Disordered" evidence="8">
    <location>
        <begin position="1"/>
        <end position="22"/>
    </location>
</feature>
<name>A0A7Z0E854_9MICC</name>
<proteinExistence type="inferred from homology"/>
<keyword evidence="4" id="KW-1003">Cell membrane</keyword>
<evidence type="ECO:0000256" key="5">
    <source>
        <dbReference type="ARBA" id="ARBA00022692"/>
    </source>
</evidence>
<feature type="transmembrane region" description="Helical" evidence="9">
    <location>
        <begin position="530"/>
        <end position="549"/>
    </location>
</feature>
<feature type="transmembrane region" description="Helical" evidence="9">
    <location>
        <begin position="64"/>
        <end position="83"/>
    </location>
</feature>
<feature type="transmembrane region" description="Helical" evidence="9">
    <location>
        <begin position="376"/>
        <end position="393"/>
    </location>
</feature>
<keyword evidence="6 9" id="KW-1133">Transmembrane helix</keyword>
<dbReference type="RefSeq" id="WP_179441591.1">
    <property type="nucleotide sequence ID" value="NZ_BAAALK010000002.1"/>
</dbReference>
<feature type="transmembrane region" description="Helical" evidence="9">
    <location>
        <begin position="405"/>
        <end position="424"/>
    </location>
</feature>
<dbReference type="Pfam" id="PF02028">
    <property type="entry name" value="BCCT"/>
    <property type="match status" value="1"/>
</dbReference>
<accession>A0A7Z0E854</accession>
<feature type="transmembrane region" description="Helical" evidence="9">
    <location>
        <begin position="499"/>
        <end position="518"/>
    </location>
</feature>
<feature type="transmembrane region" description="Helical" evidence="9">
    <location>
        <begin position="246"/>
        <end position="267"/>
    </location>
</feature>
<evidence type="ECO:0000256" key="3">
    <source>
        <dbReference type="ARBA" id="ARBA00022448"/>
    </source>
</evidence>
<evidence type="ECO:0000256" key="9">
    <source>
        <dbReference type="SAM" id="Phobius"/>
    </source>
</evidence>
<feature type="transmembrane region" description="Helical" evidence="9">
    <location>
        <begin position="103"/>
        <end position="123"/>
    </location>
</feature>
<feature type="transmembrane region" description="Helical" evidence="9">
    <location>
        <begin position="195"/>
        <end position="218"/>
    </location>
</feature>
<dbReference type="PANTHER" id="PTHR30047">
    <property type="entry name" value="HIGH-AFFINITY CHOLINE TRANSPORT PROTEIN-RELATED"/>
    <property type="match status" value="1"/>
</dbReference>
<evidence type="ECO:0000256" key="8">
    <source>
        <dbReference type="SAM" id="MobiDB-lite"/>
    </source>
</evidence>
<dbReference type="GO" id="GO:0022857">
    <property type="term" value="F:transmembrane transporter activity"/>
    <property type="evidence" value="ECO:0007669"/>
    <property type="project" value="InterPro"/>
</dbReference>
<organism evidence="10 11">
    <name type="scientific">Nesterenkonia sandarakina</name>
    <dbReference type="NCBI Taxonomy" id="272918"/>
    <lineage>
        <taxon>Bacteria</taxon>
        <taxon>Bacillati</taxon>
        <taxon>Actinomycetota</taxon>
        <taxon>Actinomycetes</taxon>
        <taxon>Micrococcales</taxon>
        <taxon>Micrococcaceae</taxon>
        <taxon>Nesterenkonia</taxon>
    </lineage>
</organism>
<feature type="compositionally biased region" description="Basic and acidic residues" evidence="8">
    <location>
        <begin position="663"/>
        <end position="672"/>
    </location>
</feature>
<comment type="similarity">
    <text evidence="2">Belongs to the BCCT transporter (TC 2.A.15) family.</text>
</comment>
<comment type="subcellular location">
    <subcellularLocation>
        <location evidence="1">Cell membrane</location>
        <topology evidence="1">Multi-pass membrane protein</topology>
    </subcellularLocation>
</comment>
<keyword evidence="7 9" id="KW-0472">Membrane</keyword>
<dbReference type="PANTHER" id="PTHR30047:SF7">
    <property type="entry name" value="HIGH-AFFINITY CHOLINE TRANSPORT PROTEIN"/>
    <property type="match status" value="1"/>
</dbReference>
<evidence type="ECO:0000256" key="4">
    <source>
        <dbReference type="ARBA" id="ARBA00022475"/>
    </source>
</evidence>
<dbReference type="NCBIfam" id="TIGR00842">
    <property type="entry name" value="bcct"/>
    <property type="match status" value="1"/>
</dbReference>
<evidence type="ECO:0000256" key="7">
    <source>
        <dbReference type="ARBA" id="ARBA00023136"/>
    </source>
</evidence>
<dbReference type="AlphaFoldDB" id="A0A7Z0E854"/>
<dbReference type="EMBL" id="JACCFQ010000001">
    <property type="protein sequence ID" value="NYJ16711.1"/>
    <property type="molecule type" value="Genomic_DNA"/>
</dbReference>
<feature type="transmembrane region" description="Helical" evidence="9">
    <location>
        <begin position="458"/>
        <end position="478"/>
    </location>
</feature>
<gene>
    <name evidence="10" type="ORF">HNR11_001245</name>
</gene>
<evidence type="ECO:0000313" key="10">
    <source>
        <dbReference type="EMBL" id="NYJ16711.1"/>
    </source>
</evidence>
<feature type="transmembrane region" description="Helical" evidence="9">
    <location>
        <begin position="287"/>
        <end position="307"/>
    </location>
</feature>
<keyword evidence="5 9" id="KW-0812">Transmembrane</keyword>
<evidence type="ECO:0000256" key="6">
    <source>
        <dbReference type="ARBA" id="ARBA00022989"/>
    </source>
</evidence>
<comment type="caution">
    <text evidence="10">The sequence shown here is derived from an EMBL/GenBank/DDBJ whole genome shotgun (WGS) entry which is preliminary data.</text>
</comment>
<dbReference type="InterPro" id="IPR000060">
    <property type="entry name" value="BCCT_transptr"/>
</dbReference>